<sequence>MTGGELIQPNVDQAETSDLDVVLAALHRDYSKLGPRIRELQHEVTCECAGATLRLHFPAFRQGKTTIHELVEFAWLHLTPFALTRKEIDAVKVLQSTLPFEEFLIKTTQLNDAAAKLFIKAHKATNRNGEAGELLLYLLTEWILGAPQFIAKMTLKTNSQVPVHGADGVHVRYCPDTARLFLYWGESKMYGDVGAAITAAATSIAKSLEPDQLDHELQLVQRNIDFTGLGADGKAALLRYLDPHEEEYNERKDVITCLIGFDFDGFQKASAAGDQAAEDLFRALAKDQLAAVAPKVSAALKVAGLDFQDVELFFFPLPAVQEFRDLFQARIGWLP</sequence>
<comment type="caution">
    <text evidence="2">The sequence shown here is derived from an EMBL/GenBank/DDBJ whole genome shotgun (WGS) entry which is preliminary data.</text>
</comment>
<reference evidence="2" key="1">
    <citation type="submission" date="2016-04" db="EMBL/GenBank/DDBJ databases">
        <title>Fast-growing isolate from the root nodules of Vavilovia formosa.</title>
        <authorList>
            <person name="Kimeklis A."/>
            <person name="Safronova V."/>
            <person name="Belimov A."/>
            <person name="Andronov E."/>
        </authorList>
    </citation>
    <scope>NUCLEOTIDE SEQUENCE [LARGE SCALE GENOMIC DNA]</scope>
    <source>
        <strain evidence="2">Vaf-46</strain>
    </source>
</reference>
<protein>
    <recommendedName>
        <fullName evidence="1">Anti-bacteriophage protein A/HamA C-terminal domain-containing protein</fullName>
    </recommendedName>
</protein>
<dbReference type="Pfam" id="PF08878">
    <property type="entry name" value="HamA"/>
    <property type="match status" value="1"/>
</dbReference>
<feature type="domain" description="Anti-bacteriophage protein A/HamA C-terminal" evidence="1">
    <location>
        <begin position="48"/>
        <end position="331"/>
    </location>
</feature>
<name>A0A179BA42_RHILE</name>
<dbReference type="AlphaFoldDB" id="A0A179BA42"/>
<dbReference type="EMBL" id="LWBS01000452">
    <property type="protein sequence ID" value="OAP88592.1"/>
    <property type="molecule type" value="Genomic_DNA"/>
</dbReference>
<gene>
    <name evidence="2" type="ORF">A4U53_34570</name>
</gene>
<evidence type="ECO:0000313" key="2">
    <source>
        <dbReference type="EMBL" id="OAP88592.1"/>
    </source>
</evidence>
<proteinExistence type="predicted"/>
<accession>A0A179BA42</accession>
<organism evidence="2">
    <name type="scientific">Rhizobium leguminosarum</name>
    <dbReference type="NCBI Taxonomy" id="384"/>
    <lineage>
        <taxon>Bacteria</taxon>
        <taxon>Pseudomonadati</taxon>
        <taxon>Pseudomonadota</taxon>
        <taxon>Alphaproteobacteria</taxon>
        <taxon>Hyphomicrobiales</taxon>
        <taxon>Rhizobiaceae</taxon>
        <taxon>Rhizobium/Agrobacterium group</taxon>
        <taxon>Rhizobium</taxon>
    </lineage>
</organism>
<evidence type="ECO:0000259" key="1">
    <source>
        <dbReference type="Pfam" id="PF08878"/>
    </source>
</evidence>
<dbReference type="InterPro" id="IPR014976">
    <property type="entry name" value="AbpA_HamA_C"/>
</dbReference>